<evidence type="ECO:0000259" key="23">
    <source>
        <dbReference type="PROSITE" id="PS51007"/>
    </source>
</evidence>
<evidence type="ECO:0000256" key="9">
    <source>
        <dbReference type="ARBA" id="ARBA00022982"/>
    </source>
</evidence>
<evidence type="ECO:0000256" key="11">
    <source>
        <dbReference type="ARBA" id="ARBA00023004"/>
    </source>
</evidence>
<evidence type="ECO:0000256" key="14">
    <source>
        <dbReference type="ARBA" id="ARBA00024688"/>
    </source>
</evidence>
<evidence type="ECO:0000256" key="18">
    <source>
        <dbReference type="RuleBase" id="RU004024"/>
    </source>
</evidence>
<dbReference type="SUPFAM" id="SSF46626">
    <property type="entry name" value="Cytochrome c"/>
    <property type="match status" value="1"/>
</dbReference>
<dbReference type="GO" id="GO:0005886">
    <property type="term" value="C:plasma membrane"/>
    <property type="evidence" value="ECO:0007669"/>
    <property type="project" value="UniProtKB-SubCell"/>
</dbReference>
<dbReference type="PRINTS" id="PR01166">
    <property type="entry name" value="CYCOXIDASEII"/>
</dbReference>
<dbReference type="SUPFAM" id="SSF49503">
    <property type="entry name" value="Cupredoxins"/>
    <property type="match status" value="1"/>
</dbReference>
<dbReference type="GO" id="GO:0016491">
    <property type="term" value="F:oxidoreductase activity"/>
    <property type="evidence" value="ECO:0007669"/>
    <property type="project" value="InterPro"/>
</dbReference>
<keyword evidence="6 17" id="KW-0812">Transmembrane</keyword>
<dbReference type="GO" id="GO:0020037">
    <property type="term" value="F:heme binding"/>
    <property type="evidence" value="ECO:0007669"/>
    <property type="project" value="InterPro"/>
</dbReference>
<dbReference type="InterPro" id="IPR036909">
    <property type="entry name" value="Cyt_c-like_dom_sf"/>
</dbReference>
<evidence type="ECO:0000259" key="21">
    <source>
        <dbReference type="PROSITE" id="PS50857"/>
    </source>
</evidence>
<dbReference type="InterPro" id="IPR008972">
    <property type="entry name" value="Cupredoxin"/>
</dbReference>
<reference evidence="24 25" key="1">
    <citation type="submission" date="2015-12" db="EMBL/GenBank/DDBJ databases">
        <authorList>
            <person name="Shamseldin A."/>
            <person name="Moawad H."/>
            <person name="Abd El-Rahim W.M."/>
            <person name="Sadowsky M.J."/>
        </authorList>
    </citation>
    <scope>NUCLEOTIDE SEQUENCE [LARGE SCALE GENOMIC DNA]</scope>
    <source>
        <strain evidence="24 25">SM2</strain>
    </source>
</reference>
<feature type="domain" description="Cytochrome oxidase subunit II transmembrane region profile" evidence="22">
    <location>
        <begin position="31"/>
        <end position="126"/>
    </location>
</feature>
<evidence type="ECO:0000256" key="10">
    <source>
        <dbReference type="ARBA" id="ARBA00022989"/>
    </source>
</evidence>
<evidence type="ECO:0000256" key="4">
    <source>
        <dbReference type="ARBA" id="ARBA00022617"/>
    </source>
</evidence>
<keyword evidence="12 18" id="KW-0186">Copper</keyword>
<dbReference type="PANTHER" id="PTHR22888:SF9">
    <property type="entry name" value="CYTOCHROME C OXIDASE SUBUNIT 2"/>
    <property type="match status" value="1"/>
</dbReference>
<dbReference type="Pfam" id="PF02790">
    <property type="entry name" value="COX2_TM"/>
    <property type="match status" value="1"/>
</dbReference>
<dbReference type="NCBIfam" id="TIGR02866">
    <property type="entry name" value="CoxB"/>
    <property type="match status" value="1"/>
</dbReference>
<evidence type="ECO:0000256" key="1">
    <source>
        <dbReference type="ARBA" id="ARBA00004141"/>
    </source>
</evidence>
<dbReference type="InterPro" id="IPR011759">
    <property type="entry name" value="Cyt_c_oxidase_su2_TM_dom"/>
</dbReference>
<dbReference type="Pfam" id="PF00116">
    <property type="entry name" value="COX2"/>
    <property type="match status" value="1"/>
</dbReference>
<evidence type="ECO:0000313" key="25">
    <source>
        <dbReference type="Proteomes" id="UP000074119"/>
    </source>
</evidence>
<keyword evidence="3 17" id="KW-0813">Transport</keyword>
<keyword evidence="20" id="KW-0732">Signal</keyword>
<dbReference type="Proteomes" id="UP000074119">
    <property type="component" value="Chromosome"/>
</dbReference>
<evidence type="ECO:0000256" key="5">
    <source>
        <dbReference type="ARBA" id="ARBA00022660"/>
    </source>
</evidence>
<comment type="subcellular location">
    <subcellularLocation>
        <location evidence="17">Cell membrane</location>
        <topology evidence="17">Multi-pass membrane protein</topology>
    </subcellularLocation>
    <subcellularLocation>
        <location evidence="1">Membrane</location>
        <topology evidence="1">Multi-pass membrane protein</topology>
    </subcellularLocation>
</comment>
<evidence type="ECO:0000256" key="12">
    <source>
        <dbReference type="ARBA" id="ARBA00023008"/>
    </source>
</evidence>
<dbReference type="SUPFAM" id="SSF81464">
    <property type="entry name" value="Cytochrome c oxidase subunit II-like, transmembrane region"/>
    <property type="match status" value="1"/>
</dbReference>
<sequence length="385" mass="42786">MYLQARRLLKLALSPVLMLLSLFSTGAWAEEGARWQTNMTPGITEVGHQIYDLHMWVFYVCVVTGILVFGVMFYSVFAYRKDRHPEPATFHENTKVEIIWTIVPFLILLVMVVPATKTLIEIYDTDDSELDILITGYQWKWKYEYINPDGDNVSFFSNLLTDGAEIANTEEKGSNYLLEVDEAVVIPVNKKVRFLVTANDVLHAWWVPALAVKRDAIPGFINEAWTKATETGVYRGQCAELCGRNHGFMPIVVNVVEEPEYNAWLAEKQAAAAEIKELMAKDFSLDELVARGKNVYTSSCAACHGANGEGGVGKAIAGSPIATGSMKEHMEVVVHGVPGTAMPAFGSQLNEVDLAAVITYQRNSFGNNMGDMLQPVDIYKFKKGQ</sequence>
<evidence type="ECO:0000256" key="2">
    <source>
        <dbReference type="ARBA" id="ARBA00007866"/>
    </source>
</evidence>
<keyword evidence="4 16" id="KW-0349">Heme</keyword>
<dbReference type="InterPro" id="IPR045187">
    <property type="entry name" value="CcO_II"/>
</dbReference>
<dbReference type="InterPro" id="IPR014222">
    <property type="entry name" value="Cyt_c_oxidase_su2"/>
</dbReference>
<feature type="domain" description="Cytochrome c" evidence="23">
    <location>
        <begin position="287"/>
        <end position="365"/>
    </location>
</feature>
<evidence type="ECO:0000256" key="17">
    <source>
        <dbReference type="RuleBase" id="RU000456"/>
    </source>
</evidence>
<organism evidence="24 25">
    <name type="scientific">Zhongshania aliphaticivorans</name>
    <dbReference type="NCBI Taxonomy" id="1470434"/>
    <lineage>
        <taxon>Bacteria</taxon>
        <taxon>Pseudomonadati</taxon>
        <taxon>Pseudomonadota</taxon>
        <taxon>Gammaproteobacteria</taxon>
        <taxon>Cellvibrionales</taxon>
        <taxon>Spongiibacteraceae</taxon>
        <taxon>Zhongshania</taxon>
    </lineage>
</organism>
<dbReference type="EMBL" id="CP014544">
    <property type="protein sequence ID" value="AMO66794.1"/>
    <property type="molecule type" value="Genomic_DNA"/>
</dbReference>
<keyword evidence="11 16" id="KW-0408">Iron</keyword>
<keyword evidence="5 17" id="KW-0679">Respiratory chain</keyword>
<keyword evidence="7 16" id="KW-0479">Metal-binding</keyword>
<feature type="chain" id="PRO_5007274888" description="Cytochrome c oxidase subunit 2" evidence="20">
    <location>
        <begin position="30"/>
        <end position="385"/>
    </location>
</feature>
<dbReference type="PROSITE" id="PS51007">
    <property type="entry name" value="CYTC"/>
    <property type="match status" value="1"/>
</dbReference>
<dbReference type="PROSITE" id="PS50999">
    <property type="entry name" value="COX2_TM"/>
    <property type="match status" value="1"/>
</dbReference>
<protein>
    <recommendedName>
        <fullName evidence="18">Cytochrome c oxidase subunit 2</fullName>
        <ecNumber evidence="18">7.1.1.9</ecNumber>
    </recommendedName>
</protein>
<dbReference type="KEGG" id="zal:AZF00_00090"/>
<keyword evidence="8" id="KW-1278">Translocase</keyword>
<evidence type="ECO:0000256" key="3">
    <source>
        <dbReference type="ARBA" id="ARBA00022448"/>
    </source>
</evidence>
<dbReference type="EC" id="7.1.1.9" evidence="18"/>
<dbReference type="GO" id="GO:0042773">
    <property type="term" value="P:ATP synthesis coupled electron transport"/>
    <property type="evidence" value="ECO:0007669"/>
    <property type="project" value="TreeGrafter"/>
</dbReference>
<dbReference type="Gene3D" id="1.10.760.10">
    <property type="entry name" value="Cytochrome c-like domain"/>
    <property type="match status" value="1"/>
</dbReference>
<proteinExistence type="inferred from homology"/>
<dbReference type="InterPro" id="IPR009056">
    <property type="entry name" value="Cyt_c-like_dom"/>
</dbReference>
<dbReference type="InterPro" id="IPR001505">
    <property type="entry name" value="Copper_CuA"/>
</dbReference>
<evidence type="ECO:0000256" key="8">
    <source>
        <dbReference type="ARBA" id="ARBA00022967"/>
    </source>
</evidence>
<comment type="catalytic activity">
    <reaction evidence="15 18">
        <text>4 Fe(II)-[cytochrome c] + O2 + 8 H(+)(in) = 4 Fe(III)-[cytochrome c] + 2 H2O + 4 H(+)(out)</text>
        <dbReference type="Rhea" id="RHEA:11436"/>
        <dbReference type="Rhea" id="RHEA-COMP:10350"/>
        <dbReference type="Rhea" id="RHEA-COMP:14399"/>
        <dbReference type="ChEBI" id="CHEBI:15377"/>
        <dbReference type="ChEBI" id="CHEBI:15378"/>
        <dbReference type="ChEBI" id="CHEBI:15379"/>
        <dbReference type="ChEBI" id="CHEBI:29033"/>
        <dbReference type="ChEBI" id="CHEBI:29034"/>
        <dbReference type="EC" id="7.1.1.9"/>
    </reaction>
</comment>
<evidence type="ECO:0000256" key="15">
    <source>
        <dbReference type="ARBA" id="ARBA00047816"/>
    </source>
</evidence>
<keyword evidence="9 17" id="KW-0249">Electron transport</keyword>
<feature type="domain" description="Cytochrome oxidase subunit II copper A binding" evidence="21">
    <location>
        <begin position="127"/>
        <end position="267"/>
    </location>
</feature>
<evidence type="ECO:0000256" key="13">
    <source>
        <dbReference type="ARBA" id="ARBA00023136"/>
    </source>
</evidence>
<dbReference type="InterPro" id="IPR036257">
    <property type="entry name" value="Cyt_c_oxidase_su2_TM_sf"/>
</dbReference>
<comment type="function">
    <text evidence="14 18">Subunits I and II form the functional core of the enzyme complex. Electrons originating in cytochrome c are transferred via heme a and Cu(A) to the binuclear center formed by heme a3 and Cu(B).</text>
</comment>
<feature type="transmembrane region" description="Helical" evidence="19">
    <location>
        <begin position="98"/>
        <end position="116"/>
    </location>
</feature>
<feature type="transmembrane region" description="Helical" evidence="19">
    <location>
        <begin position="53"/>
        <end position="77"/>
    </location>
</feature>
<dbReference type="STRING" id="1470434.AZF00_00090"/>
<evidence type="ECO:0000259" key="22">
    <source>
        <dbReference type="PROSITE" id="PS50999"/>
    </source>
</evidence>
<name>A0A127M0N5_9GAMM</name>
<comment type="cofactor">
    <cofactor evidence="18">
        <name>Cu cation</name>
        <dbReference type="ChEBI" id="CHEBI:23378"/>
    </cofactor>
    <text evidence="18">Binds a copper A center.</text>
</comment>
<dbReference type="GO" id="GO:0005507">
    <property type="term" value="F:copper ion binding"/>
    <property type="evidence" value="ECO:0007669"/>
    <property type="project" value="InterPro"/>
</dbReference>
<accession>A0A127M0N5</accession>
<dbReference type="Pfam" id="PF13442">
    <property type="entry name" value="Cytochrome_CBB3"/>
    <property type="match status" value="1"/>
</dbReference>
<dbReference type="PROSITE" id="PS00078">
    <property type="entry name" value="COX2"/>
    <property type="match status" value="1"/>
</dbReference>
<evidence type="ECO:0000256" key="20">
    <source>
        <dbReference type="SAM" id="SignalP"/>
    </source>
</evidence>
<feature type="signal peptide" evidence="20">
    <location>
        <begin position="1"/>
        <end position="29"/>
    </location>
</feature>
<dbReference type="InterPro" id="IPR002429">
    <property type="entry name" value="CcO_II-like_C"/>
</dbReference>
<evidence type="ECO:0000256" key="16">
    <source>
        <dbReference type="PROSITE-ProRule" id="PRU00433"/>
    </source>
</evidence>
<dbReference type="GO" id="GO:0004129">
    <property type="term" value="F:cytochrome-c oxidase activity"/>
    <property type="evidence" value="ECO:0007669"/>
    <property type="project" value="UniProtKB-EC"/>
</dbReference>
<dbReference type="PANTHER" id="PTHR22888">
    <property type="entry name" value="CYTOCHROME C OXIDASE, SUBUNIT II"/>
    <property type="match status" value="1"/>
</dbReference>
<dbReference type="Gene3D" id="1.10.287.90">
    <property type="match status" value="1"/>
</dbReference>
<evidence type="ECO:0000256" key="7">
    <source>
        <dbReference type="ARBA" id="ARBA00022723"/>
    </source>
</evidence>
<comment type="similarity">
    <text evidence="2 17">Belongs to the cytochrome c oxidase subunit 2 family.</text>
</comment>
<dbReference type="Gene3D" id="2.60.40.420">
    <property type="entry name" value="Cupredoxins - blue copper proteins"/>
    <property type="match status" value="1"/>
</dbReference>
<evidence type="ECO:0000313" key="24">
    <source>
        <dbReference type="EMBL" id="AMO66794.1"/>
    </source>
</evidence>
<evidence type="ECO:0000256" key="6">
    <source>
        <dbReference type="ARBA" id="ARBA00022692"/>
    </source>
</evidence>
<keyword evidence="10 19" id="KW-1133">Transmembrane helix</keyword>
<dbReference type="RefSeq" id="WP_008253167.1">
    <property type="nucleotide sequence ID" value="NZ_CP014544.1"/>
</dbReference>
<dbReference type="AlphaFoldDB" id="A0A127M0N5"/>
<gene>
    <name evidence="24" type="ORF">AZF00_00090</name>
</gene>
<dbReference type="PROSITE" id="PS50857">
    <property type="entry name" value="COX2_CUA"/>
    <property type="match status" value="1"/>
</dbReference>
<evidence type="ECO:0000256" key="19">
    <source>
        <dbReference type="SAM" id="Phobius"/>
    </source>
</evidence>
<keyword evidence="13 19" id="KW-0472">Membrane</keyword>